<dbReference type="InterPro" id="IPR020472">
    <property type="entry name" value="WD40_PAC1"/>
</dbReference>
<sequence length="606" mass="63598">MSLVSDAIWAAAPTTTRGQSTPLSSDPKGERIAYASGKSVFLRSIDNPAISKQYTQHTAQTTVARFAPSGYYVASGDVSGTVKVWDAVGEGATKGDYHIIAGRINDLAWDGDSQRIIAVGDGKERFGHCITADSGNSVGEVSGHSSQINTVSIRQQRPLRAVTGSDDTSLVFYHGAPFKFNTSLRGQHNRFVFGTAFAPDGSLFASVGADKKIWLYDGKTGEAKAQIGEGVHTGSIFGVSWNKDSKRFVTASADQTVRIWDVEAGKAIQTWRLGDEGTPSIPDQQVGVVWPAGRSDGLIISVDLDGNLNYLVDGNPSPTRVVRGHQKNITAAGISGSTFFTGSYEGRILAWDTAAGTASKVEGDSHTSYVAGITASDSKSEAEIHSVGWDDTLRSVSVPNRIFTGTASSLGFQPKGIAAAPGVILVLSSDSITVYSDGNKAGSLAVKYAPTSIAAYGTTVAVGGDDKLVHIYSLSGSNLKDTGTELRRATSPISALAFSVSGDKLAVGASNGKIYAFETSGEWKLVTDRWSAHTARITALAWNESGDFAASGSLDTNVMVWSVTDPGKRIKALNAHKDGVTGVAWEAGKVLSAGGDASIKVWKVEG</sequence>
<dbReference type="SMART" id="SM00320">
    <property type="entry name" value="WD40"/>
    <property type="match status" value="9"/>
</dbReference>
<gene>
    <name evidence="5" type="ORF">B0J11DRAFT_128317</name>
</gene>
<dbReference type="PRINTS" id="PR00320">
    <property type="entry name" value="GPROTEINBRPT"/>
</dbReference>
<dbReference type="GO" id="GO:0030042">
    <property type="term" value="P:actin filament depolymerization"/>
    <property type="evidence" value="ECO:0007669"/>
    <property type="project" value="TreeGrafter"/>
</dbReference>
<evidence type="ECO:0000256" key="2">
    <source>
        <dbReference type="ARBA" id="ARBA00022737"/>
    </source>
</evidence>
<evidence type="ECO:0000256" key="3">
    <source>
        <dbReference type="ARBA" id="ARBA00038366"/>
    </source>
</evidence>
<dbReference type="GO" id="GO:0030864">
    <property type="term" value="C:cortical actin cytoskeleton"/>
    <property type="evidence" value="ECO:0007669"/>
    <property type="project" value="TreeGrafter"/>
</dbReference>
<proteinExistence type="inferred from homology"/>
<dbReference type="InterPro" id="IPR036322">
    <property type="entry name" value="WD40_repeat_dom_sf"/>
</dbReference>
<dbReference type="FunFam" id="2.130.10.10:FF:000102">
    <property type="entry name" value="Actin-interacting protein 1"/>
    <property type="match status" value="1"/>
</dbReference>
<dbReference type="GO" id="GO:0051015">
    <property type="term" value="F:actin filament binding"/>
    <property type="evidence" value="ECO:0007669"/>
    <property type="project" value="TreeGrafter"/>
</dbReference>
<evidence type="ECO:0000313" key="6">
    <source>
        <dbReference type="Proteomes" id="UP000700596"/>
    </source>
</evidence>
<feature type="repeat" description="WD" evidence="4">
    <location>
        <begin position="54"/>
        <end position="86"/>
    </location>
</feature>
<dbReference type="InterPro" id="IPR001680">
    <property type="entry name" value="WD40_rpt"/>
</dbReference>
<keyword evidence="1 4" id="KW-0853">WD repeat</keyword>
<dbReference type="OrthoDB" id="2306at2759"/>
<dbReference type="AlphaFoldDB" id="A0A9P9DA42"/>
<dbReference type="PANTHER" id="PTHR19856">
    <property type="entry name" value="WD-REPEATCONTAINING PROTEIN WDR1"/>
    <property type="match status" value="1"/>
</dbReference>
<reference evidence="5" key="1">
    <citation type="journal article" date="2021" name="Nat. Commun.">
        <title>Genetic determinants of endophytism in the Arabidopsis root mycobiome.</title>
        <authorList>
            <person name="Mesny F."/>
            <person name="Miyauchi S."/>
            <person name="Thiergart T."/>
            <person name="Pickel B."/>
            <person name="Atanasova L."/>
            <person name="Karlsson M."/>
            <person name="Huettel B."/>
            <person name="Barry K.W."/>
            <person name="Haridas S."/>
            <person name="Chen C."/>
            <person name="Bauer D."/>
            <person name="Andreopoulos W."/>
            <person name="Pangilinan J."/>
            <person name="LaButti K."/>
            <person name="Riley R."/>
            <person name="Lipzen A."/>
            <person name="Clum A."/>
            <person name="Drula E."/>
            <person name="Henrissat B."/>
            <person name="Kohler A."/>
            <person name="Grigoriev I.V."/>
            <person name="Martin F.M."/>
            <person name="Hacquard S."/>
        </authorList>
    </citation>
    <scope>NUCLEOTIDE SEQUENCE</scope>
    <source>
        <strain evidence="5">MPI-CAGE-CH-0243</strain>
    </source>
</reference>
<feature type="repeat" description="WD" evidence="4">
    <location>
        <begin position="530"/>
        <end position="563"/>
    </location>
</feature>
<dbReference type="FunFam" id="2.130.10.10:FF:000167">
    <property type="entry name" value="Actin-interacting protein 1"/>
    <property type="match status" value="1"/>
</dbReference>
<feature type="repeat" description="WD" evidence="4">
    <location>
        <begin position="229"/>
        <end position="270"/>
    </location>
</feature>
<comment type="similarity">
    <text evidence="3">Belongs to the WD repeat AIP1 family.</text>
</comment>
<evidence type="ECO:0000256" key="4">
    <source>
        <dbReference type="PROSITE-ProRule" id="PRU00221"/>
    </source>
</evidence>
<dbReference type="PROSITE" id="PS50294">
    <property type="entry name" value="WD_REPEATS_REGION"/>
    <property type="match status" value="4"/>
</dbReference>
<dbReference type="InterPro" id="IPR015943">
    <property type="entry name" value="WD40/YVTN_repeat-like_dom_sf"/>
</dbReference>
<comment type="caution">
    <text evidence="5">The sequence shown here is derived from an EMBL/GenBank/DDBJ whole genome shotgun (WGS) entry which is preliminary data.</text>
</comment>
<organism evidence="5 6">
    <name type="scientific">Dendryphion nanum</name>
    <dbReference type="NCBI Taxonomy" id="256645"/>
    <lineage>
        <taxon>Eukaryota</taxon>
        <taxon>Fungi</taxon>
        <taxon>Dikarya</taxon>
        <taxon>Ascomycota</taxon>
        <taxon>Pezizomycotina</taxon>
        <taxon>Dothideomycetes</taxon>
        <taxon>Pleosporomycetidae</taxon>
        <taxon>Pleosporales</taxon>
        <taxon>Torulaceae</taxon>
        <taxon>Dendryphion</taxon>
    </lineage>
</organism>
<evidence type="ECO:0000256" key="1">
    <source>
        <dbReference type="ARBA" id="ARBA00022574"/>
    </source>
</evidence>
<keyword evidence="6" id="KW-1185">Reference proteome</keyword>
<feature type="repeat" description="WD" evidence="4">
    <location>
        <begin position="185"/>
        <end position="226"/>
    </location>
</feature>
<feature type="repeat" description="WD" evidence="4">
    <location>
        <begin position="573"/>
        <end position="606"/>
    </location>
</feature>
<dbReference type="PANTHER" id="PTHR19856:SF0">
    <property type="entry name" value="WD REPEAT-CONTAINING PROTEIN 1"/>
    <property type="match status" value="1"/>
</dbReference>
<dbReference type="Gene3D" id="2.130.10.10">
    <property type="entry name" value="YVTN repeat-like/Quinoprotein amine dehydrogenase"/>
    <property type="match status" value="2"/>
</dbReference>
<name>A0A9P9DA42_9PLEO</name>
<dbReference type="SUPFAM" id="SSF50978">
    <property type="entry name" value="WD40 repeat-like"/>
    <property type="match status" value="2"/>
</dbReference>
<keyword evidence="2" id="KW-0677">Repeat</keyword>
<dbReference type="Proteomes" id="UP000700596">
    <property type="component" value="Unassembled WGS sequence"/>
</dbReference>
<accession>A0A9P9DA42</accession>
<dbReference type="Pfam" id="PF00400">
    <property type="entry name" value="WD40"/>
    <property type="match status" value="6"/>
</dbReference>
<dbReference type="EMBL" id="JAGMWT010000016">
    <property type="protein sequence ID" value="KAH7115237.1"/>
    <property type="molecule type" value="Genomic_DNA"/>
</dbReference>
<protein>
    <submittedName>
        <fullName evidence="5">WD repeat-containing protein 2</fullName>
    </submittedName>
</protein>
<feature type="repeat" description="WD" evidence="4">
    <location>
        <begin position="322"/>
        <end position="361"/>
    </location>
</feature>
<dbReference type="PROSITE" id="PS50082">
    <property type="entry name" value="WD_REPEATS_2"/>
    <property type="match status" value="6"/>
</dbReference>
<evidence type="ECO:0000313" key="5">
    <source>
        <dbReference type="EMBL" id="KAH7115237.1"/>
    </source>
</evidence>